<keyword evidence="2" id="KW-0378">Hydrolase</keyword>
<name>A0A0G3BGX7_9BURK</name>
<dbReference type="InterPro" id="IPR050266">
    <property type="entry name" value="AB_hydrolase_sf"/>
</dbReference>
<dbReference type="Pfam" id="PF12697">
    <property type="entry name" value="Abhydrolase_6"/>
    <property type="match status" value="1"/>
</dbReference>
<keyword evidence="3" id="KW-1185">Reference proteome</keyword>
<evidence type="ECO:0000313" key="2">
    <source>
        <dbReference type="EMBL" id="AKJ28592.1"/>
    </source>
</evidence>
<sequence>MPTLHVNGIDLHYEDQGPRDAPALVLSHSLFFDHRMFQHQALELGQRLRVVRYDDRDQGRSGRSALASVDMDTLADDAAALIEALGLQGCHFAGNSMGGFVALRLAARRPELLRGCIVMGSSGEAEHRLDEFGSLVEAIRTEGTEPFIDSLMYIMFGDSFVADPARAQEREFWRRHMMGLGPDIARAAHGVIHRAGVLDELGDCPVPLLVIAGEQDHAYEVELSRHIAAAAPRAELVVVPHAGHSVALEQPGVVNARIEAFVRDTAGR</sequence>
<organism evidence="2 3">
    <name type="scientific">Caldimonas brevitalea</name>
    <dbReference type="NCBI Taxonomy" id="413882"/>
    <lineage>
        <taxon>Bacteria</taxon>
        <taxon>Pseudomonadati</taxon>
        <taxon>Pseudomonadota</taxon>
        <taxon>Betaproteobacteria</taxon>
        <taxon>Burkholderiales</taxon>
        <taxon>Sphaerotilaceae</taxon>
        <taxon>Caldimonas</taxon>
    </lineage>
</organism>
<protein>
    <submittedName>
        <fullName evidence="2">Alpha/beta hydrolase</fullName>
    </submittedName>
</protein>
<dbReference type="PANTHER" id="PTHR43798:SF20">
    <property type="entry name" value="2-SUCCINYL-6-HYDROXY-2,4-CYCLOHEXADIENE-1-CARBOXYLATE SYNTHASE-RELATED"/>
    <property type="match status" value="1"/>
</dbReference>
<evidence type="ECO:0000259" key="1">
    <source>
        <dbReference type="Pfam" id="PF12697"/>
    </source>
</evidence>
<dbReference type="GO" id="GO:0016020">
    <property type="term" value="C:membrane"/>
    <property type="evidence" value="ECO:0007669"/>
    <property type="project" value="TreeGrafter"/>
</dbReference>
<dbReference type="RefSeq" id="WP_047194421.1">
    <property type="nucleotide sequence ID" value="NZ_CP011371.1"/>
</dbReference>
<dbReference type="AlphaFoldDB" id="A0A0G3BGX7"/>
<reference evidence="2 3" key="1">
    <citation type="submission" date="2015-05" db="EMBL/GenBank/DDBJ databases">
        <authorList>
            <person name="Tang B."/>
            <person name="Yu Y."/>
        </authorList>
    </citation>
    <scope>NUCLEOTIDE SEQUENCE [LARGE SCALE GENOMIC DNA]</scope>
    <source>
        <strain evidence="2 3">DSM 7029</strain>
    </source>
</reference>
<dbReference type="GO" id="GO:0016787">
    <property type="term" value="F:hydrolase activity"/>
    <property type="evidence" value="ECO:0007669"/>
    <property type="project" value="UniProtKB-KW"/>
</dbReference>
<dbReference type="SUPFAM" id="SSF53474">
    <property type="entry name" value="alpha/beta-Hydrolases"/>
    <property type="match status" value="1"/>
</dbReference>
<dbReference type="KEGG" id="pbh:AAW51_1901"/>
<dbReference type="Gene3D" id="3.40.50.1820">
    <property type="entry name" value="alpha/beta hydrolase"/>
    <property type="match status" value="1"/>
</dbReference>
<accession>A0A0G3BGX7</accession>
<evidence type="ECO:0000313" key="3">
    <source>
        <dbReference type="Proteomes" id="UP000035352"/>
    </source>
</evidence>
<dbReference type="EMBL" id="CP011371">
    <property type="protein sequence ID" value="AKJ28592.1"/>
    <property type="molecule type" value="Genomic_DNA"/>
</dbReference>
<dbReference type="Proteomes" id="UP000035352">
    <property type="component" value="Chromosome"/>
</dbReference>
<feature type="domain" description="AB hydrolase-1" evidence="1">
    <location>
        <begin position="24"/>
        <end position="256"/>
    </location>
</feature>
<dbReference type="PRINTS" id="PR00111">
    <property type="entry name" value="ABHYDROLASE"/>
</dbReference>
<gene>
    <name evidence="2" type="primary">pcaD</name>
    <name evidence="2" type="ORF">AAW51_1901</name>
</gene>
<dbReference type="PATRIC" id="fig|413882.6.peg.1999"/>
<dbReference type="STRING" id="413882.AAW51_1901"/>
<dbReference type="InterPro" id="IPR000073">
    <property type="entry name" value="AB_hydrolase_1"/>
</dbReference>
<dbReference type="InterPro" id="IPR029058">
    <property type="entry name" value="AB_hydrolase_fold"/>
</dbReference>
<dbReference type="PANTHER" id="PTHR43798">
    <property type="entry name" value="MONOACYLGLYCEROL LIPASE"/>
    <property type="match status" value="1"/>
</dbReference>
<proteinExistence type="predicted"/>
<dbReference type="OrthoDB" id="3663240at2"/>